<dbReference type="Gene3D" id="2.30.110.10">
    <property type="entry name" value="Electron Transport, Fmn-binding Protein, Chain A"/>
    <property type="match status" value="1"/>
</dbReference>
<dbReference type="AlphaFoldDB" id="A0A3M9NFQ7"/>
<comment type="caution">
    <text evidence="2">The sequence shown here is derived from an EMBL/GenBank/DDBJ whole genome shotgun (WGS) entry which is preliminary data.</text>
</comment>
<reference evidence="2 3" key="1">
    <citation type="submission" date="2018-11" db="EMBL/GenBank/DDBJ databases">
        <title>Draft genome sequence of Ferruginibacter sp. BO-59.</title>
        <authorList>
            <person name="Im W.T."/>
        </authorList>
    </citation>
    <scope>NUCLEOTIDE SEQUENCE [LARGE SCALE GENOMIC DNA]</scope>
    <source>
        <strain evidence="2 3">BO-59</strain>
    </source>
</reference>
<sequence length="168" mass="19096">MSNVKNLYNEDAVKKIKDFVDDIKFCMFCTSVTDMPFRTRPMSTLEVDEEGNLWFFSAKSSDKNDEIKDNDTVQLIYSKNSDVHFLTITGKATIVQDQAKKDELWNPIVKAYFPQGKDDPNLSLVKIKPEAAHYWDTINGKMITWFKMAASAVTGNQNNVGVEGKLKV</sequence>
<dbReference type="InterPro" id="IPR038725">
    <property type="entry name" value="YdaG_split_barrel_FMN-bd"/>
</dbReference>
<dbReference type="InterPro" id="IPR052917">
    <property type="entry name" value="Stress-Dev_Protein"/>
</dbReference>
<dbReference type="SUPFAM" id="SSF50475">
    <property type="entry name" value="FMN-binding split barrel"/>
    <property type="match status" value="1"/>
</dbReference>
<feature type="domain" description="General stress protein FMN-binding split barrel" evidence="1">
    <location>
        <begin position="11"/>
        <end position="158"/>
    </location>
</feature>
<dbReference type="InterPro" id="IPR012349">
    <property type="entry name" value="Split_barrel_FMN-bd"/>
</dbReference>
<dbReference type="Pfam" id="PF16242">
    <property type="entry name" value="Pyrid_ox_like"/>
    <property type="match status" value="1"/>
</dbReference>
<dbReference type="OrthoDB" id="1432662at2"/>
<proteinExistence type="predicted"/>
<dbReference type="PANTHER" id="PTHR34818">
    <property type="entry name" value="PROTEIN BLI-3"/>
    <property type="match status" value="1"/>
</dbReference>
<gene>
    <name evidence="2" type="ORF">EFY79_09840</name>
</gene>
<evidence type="ECO:0000313" key="3">
    <source>
        <dbReference type="Proteomes" id="UP000267223"/>
    </source>
</evidence>
<dbReference type="RefSeq" id="WP_123120537.1">
    <property type="nucleotide sequence ID" value="NZ_RJJR01000007.1"/>
</dbReference>
<dbReference type="Proteomes" id="UP000267223">
    <property type="component" value="Unassembled WGS sequence"/>
</dbReference>
<evidence type="ECO:0000259" key="1">
    <source>
        <dbReference type="Pfam" id="PF16242"/>
    </source>
</evidence>
<dbReference type="EMBL" id="RJJR01000007">
    <property type="protein sequence ID" value="RNI36619.1"/>
    <property type="molecule type" value="Genomic_DNA"/>
</dbReference>
<accession>A0A3M9NFQ7</accession>
<dbReference type="PANTHER" id="PTHR34818:SF1">
    <property type="entry name" value="PROTEIN BLI-3"/>
    <property type="match status" value="1"/>
</dbReference>
<organism evidence="2 3">
    <name type="scientific">Hanamia caeni</name>
    <dbReference type="NCBI Taxonomy" id="2294116"/>
    <lineage>
        <taxon>Bacteria</taxon>
        <taxon>Pseudomonadati</taxon>
        <taxon>Bacteroidota</taxon>
        <taxon>Chitinophagia</taxon>
        <taxon>Chitinophagales</taxon>
        <taxon>Chitinophagaceae</taxon>
        <taxon>Hanamia</taxon>
    </lineage>
</organism>
<evidence type="ECO:0000313" key="2">
    <source>
        <dbReference type="EMBL" id="RNI36619.1"/>
    </source>
</evidence>
<name>A0A3M9NFQ7_9BACT</name>
<protein>
    <submittedName>
        <fullName evidence="2">General stress protein</fullName>
    </submittedName>
</protein>
<keyword evidence="3" id="KW-1185">Reference proteome</keyword>